<dbReference type="PANTHER" id="PTHR46481:SF10">
    <property type="entry name" value="ZINC FINGER BED DOMAIN-CONTAINING PROTEIN 39"/>
    <property type="match status" value="1"/>
</dbReference>
<dbReference type="Proteomes" id="UP001159363">
    <property type="component" value="Chromosome X"/>
</dbReference>
<keyword evidence="3" id="KW-0863">Zinc-finger</keyword>
<dbReference type="InterPro" id="IPR012337">
    <property type="entry name" value="RNaseH-like_sf"/>
</dbReference>
<comment type="caution">
    <text evidence="6">The sequence shown here is derived from an EMBL/GenBank/DDBJ whole genome shotgun (WGS) entry which is preliminary data.</text>
</comment>
<protein>
    <submittedName>
        <fullName evidence="6">Uncharacterized protein</fullName>
    </submittedName>
</protein>
<dbReference type="InterPro" id="IPR052035">
    <property type="entry name" value="ZnF_BED_domain_contain"/>
</dbReference>
<keyword evidence="5" id="KW-0539">Nucleus</keyword>
<evidence type="ECO:0000256" key="5">
    <source>
        <dbReference type="ARBA" id="ARBA00023242"/>
    </source>
</evidence>
<accession>A0ABQ9HPP3</accession>
<evidence type="ECO:0000313" key="6">
    <source>
        <dbReference type="EMBL" id="KAJ8886235.1"/>
    </source>
</evidence>
<reference evidence="6 7" key="1">
    <citation type="submission" date="2023-02" db="EMBL/GenBank/DDBJ databases">
        <title>LHISI_Scaffold_Assembly.</title>
        <authorList>
            <person name="Stuart O.P."/>
            <person name="Cleave R."/>
            <person name="Magrath M.J.L."/>
            <person name="Mikheyev A.S."/>
        </authorList>
    </citation>
    <scope>NUCLEOTIDE SEQUENCE [LARGE SCALE GENOMIC DNA]</scope>
    <source>
        <strain evidence="6">Daus_M_001</strain>
        <tissue evidence="6">Leg muscle</tissue>
    </source>
</reference>
<sequence>MTEVKSHRRKRSLVWQYFEEGDGYAKCLQCLMHLKTPTVKPFSPCTSNLSQKQPNIVISFKKEESLPPEGKEAKTINTKIAKMLAMCHLPYRFVEEKGFVDLVHYLKPSYKIPESTTFSRTIIPELYQSERQKLQQMLKHNVIEIASQHNNVNVAMTTDNWTSRAGHSYMSFTCHYLHEFEYKTITLGNVTVNESHTGENL</sequence>
<evidence type="ECO:0000256" key="1">
    <source>
        <dbReference type="ARBA" id="ARBA00004123"/>
    </source>
</evidence>
<keyword evidence="2" id="KW-0479">Metal-binding</keyword>
<dbReference type="EMBL" id="JARBHB010000004">
    <property type="protein sequence ID" value="KAJ8886235.1"/>
    <property type="molecule type" value="Genomic_DNA"/>
</dbReference>
<gene>
    <name evidence="6" type="ORF">PR048_012444</name>
</gene>
<organism evidence="6 7">
    <name type="scientific">Dryococelus australis</name>
    <dbReference type="NCBI Taxonomy" id="614101"/>
    <lineage>
        <taxon>Eukaryota</taxon>
        <taxon>Metazoa</taxon>
        <taxon>Ecdysozoa</taxon>
        <taxon>Arthropoda</taxon>
        <taxon>Hexapoda</taxon>
        <taxon>Insecta</taxon>
        <taxon>Pterygota</taxon>
        <taxon>Neoptera</taxon>
        <taxon>Polyneoptera</taxon>
        <taxon>Phasmatodea</taxon>
        <taxon>Verophasmatodea</taxon>
        <taxon>Anareolatae</taxon>
        <taxon>Phasmatidae</taxon>
        <taxon>Eurycanthinae</taxon>
        <taxon>Dryococelus</taxon>
    </lineage>
</organism>
<dbReference type="SUPFAM" id="SSF53098">
    <property type="entry name" value="Ribonuclease H-like"/>
    <property type="match status" value="1"/>
</dbReference>
<evidence type="ECO:0000256" key="2">
    <source>
        <dbReference type="ARBA" id="ARBA00022723"/>
    </source>
</evidence>
<dbReference type="SUPFAM" id="SSF140996">
    <property type="entry name" value="Hermes dimerisation domain"/>
    <property type="match status" value="1"/>
</dbReference>
<keyword evidence="4" id="KW-0862">Zinc</keyword>
<evidence type="ECO:0000256" key="3">
    <source>
        <dbReference type="ARBA" id="ARBA00022771"/>
    </source>
</evidence>
<evidence type="ECO:0000256" key="4">
    <source>
        <dbReference type="ARBA" id="ARBA00022833"/>
    </source>
</evidence>
<proteinExistence type="predicted"/>
<evidence type="ECO:0000313" key="7">
    <source>
        <dbReference type="Proteomes" id="UP001159363"/>
    </source>
</evidence>
<keyword evidence="7" id="KW-1185">Reference proteome</keyword>
<comment type="subcellular location">
    <subcellularLocation>
        <location evidence="1">Nucleus</location>
    </subcellularLocation>
</comment>
<name>A0ABQ9HPP3_9NEOP</name>
<dbReference type="PANTHER" id="PTHR46481">
    <property type="entry name" value="ZINC FINGER BED DOMAIN-CONTAINING PROTEIN 4"/>
    <property type="match status" value="1"/>
</dbReference>